<accession>A0A4Q7EI11</accession>
<dbReference type="OrthoDB" id="509866at2"/>
<evidence type="ECO:0000259" key="1">
    <source>
        <dbReference type="Pfam" id="PF05685"/>
    </source>
</evidence>
<dbReference type="InterPro" id="IPR008538">
    <property type="entry name" value="Uma2"/>
</dbReference>
<dbReference type="AlphaFoldDB" id="A0A4Q7EI11"/>
<dbReference type="Gene3D" id="3.90.1570.10">
    <property type="entry name" value="tt1808, chain A"/>
    <property type="match status" value="1"/>
</dbReference>
<protein>
    <submittedName>
        <fullName evidence="2">Uma2 family endonuclease</fullName>
    </submittedName>
</protein>
<reference evidence="2 3" key="1">
    <citation type="submission" date="2018-11" db="EMBL/GenBank/DDBJ databases">
        <title>Whole genome sequencing of an environmental sample.</title>
        <authorList>
            <person name="Sarangi A.N."/>
            <person name="Singh D."/>
            <person name="Tripathy S."/>
        </authorList>
    </citation>
    <scope>NUCLEOTIDE SEQUENCE [LARGE SCALE GENOMIC DNA]</scope>
    <source>
        <strain evidence="2 3">Lakshadweep</strain>
    </source>
</reference>
<keyword evidence="2" id="KW-0540">Nuclease</keyword>
<dbReference type="CDD" id="cd06260">
    <property type="entry name" value="DUF820-like"/>
    <property type="match status" value="1"/>
</dbReference>
<evidence type="ECO:0000313" key="2">
    <source>
        <dbReference type="EMBL" id="RZM83025.1"/>
    </source>
</evidence>
<feature type="domain" description="Putative restriction endonuclease" evidence="1">
    <location>
        <begin position="8"/>
        <end position="161"/>
    </location>
</feature>
<gene>
    <name evidence="2" type="ORF">DYY88_03260</name>
</gene>
<dbReference type="EMBL" id="QVFV01000001">
    <property type="protein sequence ID" value="RZM83025.1"/>
    <property type="molecule type" value="Genomic_DNA"/>
</dbReference>
<dbReference type="GO" id="GO:0004519">
    <property type="term" value="F:endonuclease activity"/>
    <property type="evidence" value="ECO:0007669"/>
    <property type="project" value="UniProtKB-KW"/>
</dbReference>
<dbReference type="PANTHER" id="PTHR35400">
    <property type="entry name" value="SLR1083 PROTEIN"/>
    <property type="match status" value="1"/>
</dbReference>
<keyword evidence="3" id="KW-1185">Reference proteome</keyword>
<dbReference type="InterPro" id="IPR012296">
    <property type="entry name" value="Nuclease_put_TT1808"/>
</dbReference>
<proteinExistence type="predicted"/>
<keyword evidence="2" id="KW-0255">Endonuclease</keyword>
<comment type="caution">
    <text evidence="2">The sequence shown here is derived from an EMBL/GenBank/DDBJ whole genome shotgun (WGS) entry which is preliminary data.</text>
</comment>
<dbReference type="InterPro" id="IPR011335">
    <property type="entry name" value="Restrct_endonuc-II-like"/>
</dbReference>
<evidence type="ECO:0000313" key="3">
    <source>
        <dbReference type="Proteomes" id="UP000292459"/>
    </source>
</evidence>
<organism evidence="2 3">
    <name type="scientific">Leptolyngbya iicbica LK</name>
    <dbReference type="NCBI Taxonomy" id="2294035"/>
    <lineage>
        <taxon>Bacteria</taxon>
        <taxon>Bacillati</taxon>
        <taxon>Cyanobacteriota</taxon>
        <taxon>Cyanophyceae</taxon>
        <taxon>Leptolyngbyales</taxon>
        <taxon>Leptolyngbyaceae</taxon>
        <taxon>Leptolyngbya group</taxon>
        <taxon>Leptolyngbya</taxon>
        <taxon>Leptolyngbya iicbica</taxon>
    </lineage>
</organism>
<name>A0A4Q7EI11_9CYAN</name>
<dbReference type="SUPFAM" id="SSF52980">
    <property type="entry name" value="Restriction endonuclease-like"/>
    <property type="match status" value="1"/>
</dbReference>
<keyword evidence="2" id="KW-0378">Hydrolase</keyword>
<dbReference type="Pfam" id="PF05685">
    <property type="entry name" value="Uma2"/>
    <property type="match status" value="1"/>
</dbReference>
<dbReference type="Proteomes" id="UP000292459">
    <property type="component" value="Unassembled WGS sequence"/>
</dbReference>
<sequence length="165" mass="18357">MIEAGLLDDRRVELLNGLVLEMAPEGPDHADLSTGVAEFLITRSQGRYQVRDAKPITITETGSEPEPDIALVRRQAYRQGHPTPADVFLIIEFANSSLEKDTDEKRHAYAAAGIADYWVANLRDGVLIVYRDPQGDDYQQEQRLNDGTIAPLAFPDLIIDVRALL</sequence>
<dbReference type="PANTHER" id="PTHR35400:SF1">
    <property type="entry name" value="SLR1083 PROTEIN"/>
    <property type="match status" value="1"/>
</dbReference>